<proteinExistence type="predicted"/>
<gene>
    <name evidence="1" type="ORF">BpHYR1_003311</name>
</gene>
<organism evidence="1 2">
    <name type="scientific">Brachionus plicatilis</name>
    <name type="common">Marine rotifer</name>
    <name type="synonym">Brachionus muelleri</name>
    <dbReference type="NCBI Taxonomy" id="10195"/>
    <lineage>
        <taxon>Eukaryota</taxon>
        <taxon>Metazoa</taxon>
        <taxon>Spiralia</taxon>
        <taxon>Gnathifera</taxon>
        <taxon>Rotifera</taxon>
        <taxon>Eurotatoria</taxon>
        <taxon>Monogononta</taxon>
        <taxon>Pseudotrocha</taxon>
        <taxon>Ploima</taxon>
        <taxon>Brachionidae</taxon>
        <taxon>Brachionus</taxon>
    </lineage>
</organism>
<dbReference type="EMBL" id="REGN01007349">
    <property type="protein sequence ID" value="RNA06557.1"/>
    <property type="molecule type" value="Genomic_DNA"/>
</dbReference>
<name>A0A3M7Q560_BRAPC</name>
<comment type="caution">
    <text evidence="1">The sequence shown here is derived from an EMBL/GenBank/DDBJ whole genome shotgun (WGS) entry which is preliminary data.</text>
</comment>
<reference evidence="1 2" key="1">
    <citation type="journal article" date="2018" name="Sci. Rep.">
        <title>Genomic signatures of local adaptation to the degree of environmental predictability in rotifers.</title>
        <authorList>
            <person name="Franch-Gras L."/>
            <person name="Hahn C."/>
            <person name="Garcia-Roger E.M."/>
            <person name="Carmona M.J."/>
            <person name="Serra M."/>
            <person name="Gomez A."/>
        </authorList>
    </citation>
    <scope>NUCLEOTIDE SEQUENCE [LARGE SCALE GENOMIC DNA]</scope>
    <source>
        <strain evidence="1">HYR1</strain>
    </source>
</reference>
<dbReference type="AlphaFoldDB" id="A0A3M7Q560"/>
<evidence type="ECO:0000313" key="1">
    <source>
        <dbReference type="EMBL" id="RNA06557.1"/>
    </source>
</evidence>
<dbReference type="Proteomes" id="UP000276133">
    <property type="component" value="Unassembled WGS sequence"/>
</dbReference>
<sequence>MEVFRDTIFEWDFFREIRMDLSFKGFESITSFYPAKNSIDYCYLEWAHPFKKLKISSLLIKFRLEKKTIDNLTI</sequence>
<protein>
    <submittedName>
        <fullName evidence="1">Uncharacterized protein</fullName>
    </submittedName>
</protein>
<keyword evidence="2" id="KW-1185">Reference proteome</keyword>
<accession>A0A3M7Q560</accession>
<evidence type="ECO:0000313" key="2">
    <source>
        <dbReference type="Proteomes" id="UP000276133"/>
    </source>
</evidence>